<dbReference type="HOGENOM" id="CLU_123570_0_0_1"/>
<evidence type="ECO:0000313" key="8">
    <source>
        <dbReference type="Proteomes" id="UP000026960"/>
    </source>
</evidence>
<dbReference type="InterPro" id="IPR029020">
    <property type="entry name" value="Ammonium/urea_transptr"/>
</dbReference>
<evidence type="ECO:0000256" key="4">
    <source>
        <dbReference type="ARBA" id="ARBA00023136"/>
    </source>
</evidence>
<accession>A0A0D3FUI2</accession>
<comment type="subcellular location">
    <subcellularLocation>
        <location evidence="1">Membrane</location>
        <topology evidence="1">Multi-pass membrane protein</topology>
    </subcellularLocation>
</comment>
<proteinExistence type="predicted"/>
<feature type="compositionally biased region" description="Polar residues" evidence="5">
    <location>
        <begin position="62"/>
        <end position="74"/>
    </location>
</feature>
<keyword evidence="8" id="KW-1185">Reference proteome</keyword>
<dbReference type="GO" id="GO:0016020">
    <property type="term" value="C:membrane"/>
    <property type="evidence" value="ECO:0007669"/>
    <property type="project" value="UniProtKB-SubCell"/>
</dbReference>
<dbReference type="STRING" id="65489.A0A0D3FUI2"/>
<evidence type="ECO:0000256" key="1">
    <source>
        <dbReference type="ARBA" id="ARBA00004141"/>
    </source>
</evidence>
<feature type="region of interest" description="Disordered" evidence="5">
    <location>
        <begin position="125"/>
        <end position="145"/>
    </location>
</feature>
<sequence>MAWVSFTMALLFLVLNKLGLLRISAEDKMAGMDQTRHGGLPRRRRERQAGPWHRRVHAQVGAQHTGSSVSTEATTAGMVAARAVQELWNGSDTEQKRTYPPVLLAGEGGDNDCGVHHWLRLPLPSPVSWKRGEGRKRKKKERRAI</sequence>
<dbReference type="Proteomes" id="UP000026960">
    <property type="component" value="Chromosome 4"/>
</dbReference>
<feature type="compositionally biased region" description="Basic residues" evidence="5">
    <location>
        <begin position="39"/>
        <end position="57"/>
    </location>
</feature>
<feature type="region of interest" description="Disordered" evidence="5">
    <location>
        <begin position="32"/>
        <end position="74"/>
    </location>
</feature>
<evidence type="ECO:0000313" key="7">
    <source>
        <dbReference type="EnsemblPlants" id="OBART04G08510.1"/>
    </source>
</evidence>
<dbReference type="PaxDb" id="65489-OBART04G08510.1"/>
<name>A0A0D3FUI2_9ORYZ</name>
<reference evidence="7" key="1">
    <citation type="journal article" date="2009" name="Rice">
        <title>De Novo Next Generation Sequencing of Plant Genomes.</title>
        <authorList>
            <person name="Rounsley S."/>
            <person name="Marri P.R."/>
            <person name="Yu Y."/>
            <person name="He R."/>
            <person name="Sisneros N."/>
            <person name="Goicoechea J.L."/>
            <person name="Lee S.J."/>
            <person name="Angelova A."/>
            <person name="Kudrna D."/>
            <person name="Luo M."/>
            <person name="Affourtit J."/>
            <person name="Desany B."/>
            <person name="Knight J."/>
            <person name="Niazi F."/>
            <person name="Egholm M."/>
            <person name="Wing R.A."/>
        </authorList>
    </citation>
    <scope>NUCLEOTIDE SEQUENCE [LARGE SCALE GENOMIC DNA]</scope>
    <source>
        <strain evidence="7">cv. IRGC 105608</strain>
    </source>
</reference>
<keyword evidence="2" id="KW-0812">Transmembrane</keyword>
<dbReference type="eggNOG" id="KOG0682">
    <property type="taxonomic scope" value="Eukaryota"/>
</dbReference>
<keyword evidence="6" id="KW-0732">Signal</keyword>
<dbReference type="Gene3D" id="1.10.3430.10">
    <property type="entry name" value="Ammonium transporter AmtB like domains"/>
    <property type="match status" value="1"/>
</dbReference>
<dbReference type="Gramene" id="OBART04G08510.1">
    <property type="protein sequence ID" value="OBART04G08510.1"/>
    <property type="gene ID" value="OBART04G08510"/>
</dbReference>
<dbReference type="EnsemblPlants" id="OBART04G08510.1">
    <property type="protein sequence ID" value="OBART04G08510.1"/>
    <property type="gene ID" value="OBART04G08510"/>
</dbReference>
<keyword evidence="3" id="KW-1133">Transmembrane helix</keyword>
<organism evidence="7">
    <name type="scientific">Oryza barthii</name>
    <dbReference type="NCBI Taxonomy" id="65489"/>
    <lineage>
        <taxon>Eukaryota</taxon>
        <taxon>Viridiplantae</taxon>
        <taxon>Streptophyta</taxon>
        <taxon>Embryophyta</taxon>
        <taxon>Tracheophyta</taxon>
        <taxon>Spermatophyta</taxon>
        <taxon>Magnoliopsida</taxon>
        <taxon>Liliopsida</taxon>
        <taxon>Poales</taxon>
        <taxon>Poaceae</taxon>
        <taxon>BOP clade</taxon>
        <taxon>Oryzoideae</taxon>
        <taxon>Oryzeae</taxon>
        <taxon>Oryzinae</taxon>
        <taxon>Oryza</taxon>
    </lineage>
</organism>
<feature type="signal peptide" evidence="6">
    <location>
        <begin position="1"/>
        <end position="25"/>
    </location>
</feature>
<evidence type="ECO:0000256" key="3">
    <source>
        <dbReference type="ARBA" id="ARBA00022989"/>
    </source>
</evidence>
<keyword evidence="4" id="KW-0472">Membrane</keyword>
<dbReference type="AlphaFoldDB" id="A0A0D3FUI2"/>
<reference evidence="7" key="2">
    <citation type="submission" date="2015-03" db="UniProtKB">
        <authorList>
            <consortium name="EnsemblPlants"/>
        </authorList>
    </citation>
    <scope>IDENTIFICATION</scope>
</reference>
<evidence type="ECO:0000256" key="6">
    <source>
        <dbReference type="SAM" id="SignalP"/>
    </source>
</evidence>
<feature type="chain" id="PRO_5002262512" description="Ammonium transporter AmtB-like domain-containing protein" evidence="6">
    <location>
        <begin position="26"/>
        <end position="145"/>
    </location>
</feature>
<evidence type="ECO:0000256" key="5">
    <source>
        <dbReference type="SAM" id="MobiDB-lite"/>
    </source>
</evidence>
<evidence type="ECO:0000256" key="2">
    <source>
        <dbReference type="ARBA" id="ARBA00022692"/>
    </source>
</evidence>
<evidence type="ECO:0008006" key="9">
    <source>
        <dbReference type="Google" id="ProtNLM"/>
    </source>
</evidence>
<feature type="compositionally biased region" description="Basic residues" evidence="5">
    <location>
        <begin position="133"/>
        <end position="145"/>
    </location>
</feature>
<protein>
    <recommendedName>
        <fullName evidence="9">Ammonium transporter AmtB-like domain-containing protein</fullName>
    </recommendedName>
</protein>